<reference evidence="1 2" key="1">
    <citation type="submission" date="2024-06" db="EMBL/GenBank/DDBJ databases">
        <title>The Natural Products Discovery Center: Release of the First 8490 Sequenced Strains for Exploring Actinobacteria Biosynthetic Diversity.</title>
        <authorList>
            <person name="Kalkreuter E."/>
            <person name="Kautsar S.A."/>
            <person name="Yang D."/>
            <person name="Bader C.D."/>
            <person name="Teijaro C.N."/>
            <person name="Fluegel L."/>
            <person name="Davis C.M."/>
            <person name="Simpson J.R."/>
            <person name="Lauterbach L."/>
            <person name="Steele A.D."/>
            <person name="Gui C."/>
            <person name="Meng S."/>
            <person name="Li G."/>
            <person name="Viehrig K."/>
            <person name="Ye F."/>
            <person name="Su P."/>
            <person name="Kiefer A.F."/>
            <person name="Nichols A."/>
            <person name="Cepeda A.J."/>
            <person name="Yan W."/>
            <person name="Fan B."/>
            <person name="Jiang Y."/>
            <person name="Adhikari A."/>
            <person name="Zheng C.-J."/>
            <person name="Schuster L."/>
            <person name="Cowan T.M."/>
            <person name="Smanski M.J."/>
            <person name="Chevrette M.G."/>
            <person name="De Carvalho L.P.S."/>
            <person name="Shen B."/>
        </authorList>
    </citation>
    <scope>NUCLEOTIDE SEQUENCE [LARGE SCALE GENOMIC DNA]</scope>
    <source>
        <strain evidence="1 2">NPDC019434</strain>
    </source>
</reference>
<keyword evidence="2" id="KW-1185">Reference proteome</keyword>
<evidence type="ECO:0000313" key="2">
    <source>
        <dbReference type="Proteomes" id="UP001550535"/>
    </source>
</evidence>
<organism evidence="1 2">
    <name type="scientific">Nocardia niwae</name>
    <dbReference type="NCBI Taxonomy" id="626084"/>
    <lineage>
        <taxon>Bacteria</taxon>
        <taxon>Bacillati</taxon>
        <taxon>Actinomycetota</taxon>
        <taxon>Actinomycetes</taxon>
        <taxon>Mycobacteriales</taxon>
        <taxon>Nocardiaceae</taxon>
        <taxon>Nocardia</taxon>
    </lineage>
</organism>
<name>A0ABV2X3Y3_9NOCA</name>
<evidence type="ECO:0008006" key="3">
    <source>
        <dbReference type="Google" id="ProtNLM"/>
    </source>
</evidence>
<comment type="caution">
    <text evidence="1">The sequence shown here is derived from an EMBL/GenBank/DDBJ whole genome shotgun (WGS) entry which is preliminary data.</text>
</comment>
<dbReference type="EMBL" id="JBEYBR010000003">
    <property type="protein sequence ID" value="MEU2120608.1"/>
    <property type="molecule type" value="Genomic_DNA"/>
</dbReference>
<gene>
    <name evidence="1" type="ORF">ABZ507_02150</name>
</gene>
<protein>
    <recommendedName>
        <fullName evidence="3">TPM domain-containing protein</fullName>
    </recommendedName>
</protein>
<accession>A0ABV2X3Y3</accession>
<dbReference type="RefSeq" id="WP_357989953.1">
    <property type="nucleotide sequence ID" value="NZ_JBEYBR010000003.1"/>
</dbReference>
<evidence type="ECO:0000313" key="1">
    <source>
        <dbReference type="EMBL" id="MEU2120608.1"/>
    </source>
</evidence>
<sequence length="136" mass="15043">MDGFTVFDRLRLAALDSIAGDMNGLHADSIDLVNADRIADGVTQFFRRRKVSARPLEGIFLICLNEAYAVSGGYREPYLGARNIAEMRLFSDLEDEPFVALCDELTTRFEESTGANSSIVASIEDVMAEFVRTNPV</sequence>
<proteinExistence type="predicted"/>
<dbReference type="Proteomes" id="UP001550535">
    <property type="component" value="Unassembled WGS sequence"/>
</dbReference>